<dbReference type="InterPro" id="IPR037682">
    <property type="entry name" value="TonB_C"/>
</dbReference>
<dbReference type="Proteomes" id="UP001597509">
    <property type="component" value="Unassembled WGS sequence"/>
</dbReference>
<feature type="transmembrane region" description="Helical" evidence="2">
    <location>
        <begin position="230"/>
        <end position="247"/>
    </location>
</feature>
<accession>A0ABW5YSS2</accession>
<sequence>MRKLTFFQGNRIYLLVAVLLSFTLPAIQFVDLSEMDYKTKLIPAISLELTEFSIPEIEIVGRQQFWQLHSNVELVYWISIIVATSFLLIRLYKLYRRFHKADGSDSFSFLNFVYIGEEVKENEIIHRHELVHVQQGHSYDILFLEIVRVFNWFNPVFFFYIRELKFQHECIADQLCAAKDKASYAELLIANALRVSTDVLSHGFARESILKKRIMMLFQNKSKKSNQWKYMLIIPISGLVGLVGLVLNNTVDAKTELIDKVIDVKLPVVSEAVTKLMEIEEQGPQQEKIFSNPEVLAVPSGGMRAYMSYIRQNFKYSDEMLDKGINGTVEIDFVVEKDGRITNVKTKNDIGFGAGTMIQNLVKNGKKWKPAIQNGKAVRSSYTLPVKLAAGRFGSENSKSNNVNNSDRSKDATVHFPEPKKSNKQAASKRQSTKSSEDVVRFPPPKVTKDEVPKKKPVKSSPDEVRFPEPKKSEENSVIFSAVEVKPAPPRGMRDFMNYVGENYNFPKEALENNINGVVEVSFIVEKDGSLSNFDIKRDLKYGTGQEAVKVLKNYPEKWKPAIQNGQHVRVAYTMPFRLNTAAQ</sequence>
<evidence type="ECO:0000259" key="3">
    <source>
        <dbReference type="PROSITE" id="PS52015"/>
    </source>
</evidence>
<dbReference type="EMBL" id="JBHUPE010000003">
    <property type="protein sequence ID" value="MFD2903341.1"/>
    <property type="molecule type" value="Genomic_DNA"/>
</dbReference>
<proteinExistence type="predicted"/>
<feature type="compositionally biased region" description="Low complexity" evidence="1">
    <location>
        <begin position="395"/>
        <end position="406"/>
    </location>
</feature>
<dbReference type="Gene3D" id="3.30.1150.10">
    <property type="match status" value="2"/>
</dbReference>
<feature type="compositionally biased region" description="Basic and acidic residues" evidence="1">
    <location>
        <begin position="407"/>
        <end position="421"/>
    </location>
</feature>
<feature type="region of interest" description="Disordered" evidence="1">
    <location>
        <begin position="393"/>
        <end position="472"/>
    </location>
</feature>
<keyword evidence="2" id="KW-1133">Transmembrane helix</keyword>
<reference evidence="5" key="1">
    <citation type="journal article" date="2019" name="Int. J. Syst. Evol. Microbiol.">
        <title>The Global Catalogue of Microorganisms (GCM) 10K type strain sequencing project: providing services to taxonomists for standard genome sequencing and annotation.</title>
        <authorList>
            <consortium name="The Broad Institute Genomics Platform"/>
            <consortium name="The Broad Institute Genome Sequencing Center for Infectious Disease"/>
            <person name="Wu L."/>
            <person name="Ma J."/>
        </authorList>
    </citation>
    <scope>NUCLEOTIDE SEQUENCE [LARGE SCALE GENOMIC DNA]</scope>
    <source>
        <strain evidence="5">KCTC 22209</strain>
    </source>
</reference>
<dbReference type="InterPro" id="IPR051045">
    <property type="entry name" value="TonB-dependent_transducer"/>
</dbReference>
<feature type="compositionally biased region" description="Basic and acidic residues" evidence="1">
    <location>
        <begin position="461"/>
        <end position="472"/>
    </location>
</feature>
<comment type="caution">
    <text evidence="4">The sequence shown here is derived from an EMBL/GenBank/DDBJ whole genome shotgun (WGS) entry which is preliminary data.</text>
</comment>
<dbReference type="Pfam" id="PF03544">
    <property type="entry name" value="TonB_C"/>
    <property type="match status" value="2"/>
</dbReference>
<evidence type="ECO:0000313" key="5">
    <source>
        <dbReference type="Proteomes" id="UP001597509"/>
    </source>
</evidence>
<feature type="transmembrane region" description="Helical" evidence="2">
    <location>
        <begin position="74"/>
        <end position="92"/>
    </location>
</feature>
<feature type="compositionally biased region" description="Polar residues" evidence="1">
    <location>
        <begin position="424"/>
        <end position="434"/>
    </location>
</feature>
<dbReference type="SUPFAM" id="SSF74653">
    <property type="entry name" value="TolA/TonB C-terminal domain"/>
    <property type="match status" value="2"/>
</dbReference>
<evidence type="ECO:0000313" key="4">
    <source>
        <dbReference type="EMBL" id="MFD2903341.1"/>
    </source>
</evidence>
<feature type="domain" description="TonB C-terminal" evidence="3">
    <location>
        <begin position="491"/>
        <end position="584"/>
    </location>
</feature>
<dbReference type="PANTHER" id="PTHR33446">
    <property type="entry name" value="PROTEIN TONB-RELATED"/>
    <property type="match status" value="1"/>
</dbReference>
<protein>
    <submittedName>
        <fullName evidence="4">Energy transducer TonB</fullName>
    </submittedName>
</protein>
<feature type="transmembrane region" description="Helical" evidence="2">
    <location>
        <begin position="12"/>
        <end position="30"/>
    </location>
</feature>
<dbReference type="InterPro" id="IPR008756">
    <property type="entry name" value="Peptidase_M56"/>
</dbReference>
<dbReference type="RefSeq" id="WP_380918652.1">
    <property type="nucleotide sequence ID" value="NZ_JBHUPE010000003.1"/>
</dbReference>
<keyword evidence="2" id="KW-0812">Transmembrane</keyword>
<keyword evidence="5" id="KW-1185">Reference proteome</keyword>
<dbReference type="PROSITE" id="PS52015">
    <property type="entry name" value="TONB_CTD"/>
    <property type="match status" value="1"/>
</dbReference>
<gene>
    <name evidence="4" type="ORF">ACFS6I_05360</name>
</gene>
<dbReference type="PANTHER" id="PTHR33446:SF2">
    <property type="entry name" value="PROTEIN TONB"/>
    <property type="match status" value="1"/>
</dbReference>
<name>A0ABW5YSS2_9SPHI</name>
<keyword evidence="2" id="KW-0472">Membrane</keyword>
<evidence type="ECO:0000256" key="2">
    <source>
        <dbReference type="SAM" id="Phobius"/>
    </source>
</evidence>
<dbReference type="Pfam" id="PF05569">
    <property type="entry name" value="Peptidase_M56"/>
    <property type="match status" value="1"/>
</dbReference>
<evidence type="ECO:0000256" key="1">
    <source>
        <dbReference type="SAM" id="MobiDB-lite"/>
    </source>
</evidence>
<organism evidence="4 5">
    <name type="scientific">Sphingobacterium anhuiense</name>
    <dbReference type="NCBI Taxonomy" id="493780"/>
    <lineage>
        <taxon>Bacteria</taxon>
        <taxon>Pseudomonadati</taxon>
        <taxon>Bacteroidota</taxon>
        <taxon>Sphingobacteriia</taxon>
        <taxon>Sphingobacteriales</taxon>
        <taxon>Sphingobacteriaceae</taxon>
        <taxon>Sphingobacterium</taxon>
    </lineage>
</organism>